<dbReference type="eggNOG" id="COG4942">
    <property type="taxonomic scope" value="Bacteria"/>
</dbReference>
<organism evidence="2 3">
    <name type="scientific">Spirochaeta lutea</name>
    <dbReference type="NCBI Taxonomy" id="1480694"/>
    <lineage>
        <taxon>Bacteria</taxon>
        <taxon>Pseudomonadati</taxon>
        <taxon>Spirochaetota</taxon>
        <taxon>Spirochaetia</taxon>
        <taxon>Spirochaetales</taxon>
        <taxon>Spirochaetaceae</taxon>
        <taxon>Spirochaeta</taxon>
    </lineage>
</organism>
<evidence type="ECO:0000313" key="2">
    <source>
        <dbReference type="EMBL" id="KGE71145.1"/>
    </source>
</evidence>
<protein>
    <recommendedName>
        <fullName evidence="4">DUF3375 domain-containing protein</fullName>
    </recommendedName>
</protein>
<keyword evidence="3" id="KW-1185">Reference proteome</keyword>
<dbReference type="EMBL" id="JNUP01000069">
    <property type="protein sequence ID" value="KGE71145.1"/>
    <property type="molecule type" value="Genomic_DNA"/>
</dbReference>
<evidence type="ECO:0000313" key="3">
    <source>
        <dbReference type="Proteomes" id="UP000029692"/>
    </source>
</evidence>
<dbReference type="Pfam" id="PF11855">
    <property type="entry name" value="DUF3375"/>
    <property type="match status" value="1"/>
</dbReference>
<sequence length="485" mass="56650">MPLDYFDLRNMRRHHPAWRLMSADSAPLIAGFLDLAFRDQNHRSIPEAELTTRLEDYLYTLRDNYSDQDPEQDPFPRKAGEYLDDWAHIEKGWLRKYYPPGSDEAHYDLTPATETALRWLDSLFERGFVGTESRLQTIVQLLREISSGVETDKDKRIRELEAQRRSLKAEIDSIKNGSLRLMDGRALRERYFQVNRMARELLGDFRAVEHNFRQLDRDVRQQIAAWTGGKHQMLQTIFGEHDAITQSDQGRSFRSFWDFLMSPTSQDELTELLDRLYSLEALEDETRNDPRLRRIHFDWMAAGEQTQRTVARLSRQLRNYLDDRAYYENRRIIELHENLEALALTVRHRIPPGDFMELPDSKPDVRLPLERPLFQPPVSTDLTTLIQKADLEQLDSSALFDQIVVDKARLRRTIKSALESESQITLGVIIHRHPLTEGLAELVGYLSVAAEDGRAHIDEETVEEVSWQDRQGRQRTAKIPLVLFI</sequence>
<feature type="coiled-coil region" evidence="1">
    <location>
        <begin position="150"/>
        <end position="177"/>
    </location>
</feature>
<dbReference type="RefSeq" id="WP_081942189.1">
    <property type="nucleotide sequence ID" value="NZ_JNUP01000069.1"/>
</dbReference>
<dbReference type="InterPro" id="IPR021804">
    <property type="entry name" value="DUF3375"/>
</dbReference>
<evidence type="ECO:0008006" key="4">
    <source>
        <dbReference type="Google" id="ProtNLM"/>
    </source>
</evidence>
<comment type="caution">
    <text evidence="2">The sequence shown here is derived from an EMBL/GenBank/DDBJ whole genome shotgun (WGS) entry which is preliminary data.</text>
</comment>
<name>A0A098QTE1_9SPIO</name>
<gene>
    <name evidence="2" type="ORF">DC28_12935</name>
</gene>
<proteinExistence type="predicted"/>
<dbReference type="AlphaFoldDB" id="A0A098QTE1"/>
<reference evidence="2 3" key="1">
    <citation type="submission" date="2014-05" db="EMBL/GenBank/DDBJ databases">
        <title>De novo Genome Sequence of Spirocheata sp.</title>
        <authorList>
            <person name="Shivani Y."/>
            <person name="Subhash Y."/>
            <person name="Tushar L."/>
            <person name="Sasikala C."/>
            <person name="Ramana C.V."/>
        </authorList>
    </citation>
    <scope>NUCLEOTIDE SEQUENCE [LARGE SCALE GENOMIC DNA]</scope>
    <source>
        <strain evidence="2 3">JC230</strain>
    </source>
</reference>
<dbReference type="Proteomes" id="UP000029692">
    <property type="component" value="Unassembled WGS sequence"/>
</dbReference>
<dbReference type="OrthoDB" id="138803at2"/>
<evidence type="ECO:0000256" key="1">
    <source>
        <dbReference type="SAM" id="Coils"/>
    </source>
</evidence>
<keyword evidence="1" id="KW-0175">Coiled coil</keyword>
<dbReference type="STRING" id="1480694.DC28_12935"/>
<accession>A0A098QTE1</accession>